<dbReference type="Pfam" id="PF00118">
    <property type="entry name" value="Cpn60_TCP1"/>
    <property type="match status" value="1"/>
</dbReference>
<evidence type="ECO:0000313" key="5">
    <source>
        <dbReference type="Proteomes" id="UP001652642"/>
    </source>
</evidence>
<sequence length="127" mass="13922">MGSREQLAIAEFARSLLVIPNTLAVSAAQDAIDLVAKFRAFHNEVQVNTERKNLKWIGLDLVNGKPRDNKQAGVYEPSVVKTKSLKFATEAATTILRIDDLIKLQPESKGDKGGSYEDAVHSGEIED</sequence>
<dbReference type="RefSeq" id="XP_072849377.1">
    <property type="nucleotide sequence ID" value="XM_072993276.1"/>
</dbReference>
<dbReference type="SUPFAM" id="SSF48592">
    <property type="entry name" value="GroEL equatorial domain-like"/>
    <property type="match status" value="1"/>
</dbReference>
<evidence type="ECO:0000256" key="4">
    <source>
        <dbReference type="SAM" id="MobiDB-lite"/>
    </source>
</evidence>
<evidence type="ECO:0000256" key="1">
    <source>
        <dbReference type="ARBA" id="ARBA00022741"/>
    </source>
</evidence>
<accession>A0ABM5FVE0</accession>
<dbReference type="InterPro" id="IPR002423">
    <property type="entry name" value="Cpn60/GroEL/TCP-1"/>
</dbReference>
<keyword evidence="1" id="KW-0547">Nucleotide-binding</keyword>
<reference evidence="6" key="1">
    <citation type="submission" date="2025-08" db="UniProtKB">
        <authorList>
            <consortium name="RefSeq"/>
        </authorList>
    </citation>
    <scope>IDENTIFICATION</scope>
</reference>
<dbReference type="PANTHER" id="PTHR11353">
    <property type="entry name" value="CHAPERONIN"/>
    <property type="match status" value="1"/>
</dbReference>
<dbReference type="InterPro" id="IPR017998">
    <property type="entry name" value="Chaperone_TCP-1"/>
</dbReference>
<proteinExistence type="predicted"/>
<feature type="region of interest" description="Disordered" evidence="4">
    <location>
        <begin position="106"/>
        <end position="127"/>
    </location>
</feature>
<gene>
    <name evidence="6" type="primary">LOC140705550</name>
</gene>
<keyword evidence="2" id="KW-0067">ATP-binding</keyword>
<protein>
    <submittedName>
        <fullName evidence="6">T-complex protein 1 subunit alpha-like</fullName>
    </submittedName>
</protein>
<evidence type="ECO:0000256" key="3">
    <source>
        <dbReference type="ARBA" id="ARBA00023186"/>
    </source>
</evidence>
<organism evidence="5 6">
    <name type="scientific">Pogona vitticeps</name>
    <name type="common">central bearded dragon</name>
    <dbReference type="NCBI Taxonomy" id="103695"/>
    <lineage>
        <taxon>Eukaryota</taxon>
        <taxon>Metazoa</taxon>
        <taxon>Chordata</taxon>
        <taxon>Craniata</taxon>
        <taxon>Vertebrata</taxon>
        <taxon>Euteleostomi</taxon>
        <taxon>Lepidosauria</taxon>
        <taxon>Squamata</taxon>
        <taxon>Bifurcata</taxon>
        <taxon>Unidentata</taxon>
        <taxon>Episquamata</taxon>
        <taxon>Toxicofera</taxon>
        <taxon>Iguania</taxon>
        <taxon>Acrodonta</taxon>
        <taxon>Agamidae</taxon>
        <taxon>Amphibolurinae</taxon>
        <taxon>Pogona</taxon>
    </lineage>
</organism>
<keyword evidence="3" id="KW-0143">Chaperone</keyword>
<evidence type="ECO:0000256" key="2">
    <source>
        <dbReference type="ARBA" id="ARBA00022840"/>
    </source>
</evidence>
<evidence type="ECO:0000313" key="6">
    <source>
        <dbReference type="RefSeq" id="XP_072849377.1"/>
    </source>
</evidence>
<name>A0ABM5FVE0_9SAUR</name>
<dbReference type="Proteomes" id="UP001652642">
    <property type="component" value="Chromosome 3"/>
</dbReference>
<dbReference type="Gene3D" id="1.10.560.10">
    <property type="entry name" value="GroEL-like equatorial domain"/>
    <property type="match status" value="1"/>
</dbReference>
<keyword evidence="5" id="KW-1185">Reference proteome</keyword>
<dbReference type="GeneID" id="140705550"/>
<dbReference type="InterPro" id="IPR027413">
    <property type="entry name" value="GROEL-like_equatorial_sf"/>
</dbReference>